<evidence type="ECO:0000313" key="2">
    <source>
        <dbReference type="EMBL" id="GAA4830405.1"/>
    </source>
</evidence>
<organism evidence="2 3">
    <name type="scientific">Kitasatospora terrestris</name>
    <dbReference type="NCBI Taxonomy" id="258051"/>
    <lineage>
        <taxon>Bacteria</taxon>
        <taxon>Bacillati</taxon>
        <taxon>Actinomycetota</taxon>
        <taxon>Actinomycetes</taxon>
        <taxon>Kitasatosporales</taxon>
        <taxon>Streptomycetaceae</taxon>
        <taxon>Kitasatospora</taxon>
    </lineage>
</organism>
<dbReference type="EMBL" id="BAABIS010000001">
    <property type="protein sequence ID" value="GAA4830405.1"/>
    <property type="molecule type" value="Genomic_DNA"/>
</dbReference>
<evidence type="ECO:0000256" key="1">
    <source>
        <dbReference type="SAM" id="MobiDB-lite"/>
    </source>
</evidence>
<reference evidence="3" key="1">
    <citation type="journal article" date="2019" name="Int. J. Syst. Evol. Microbiol.">
        <title>The Global Catalogue of Microorganisms (GCM) 10K type strain sequencing project: providing services to taxonomists for standard genome sequencing and annotation.</title>
        <authorList>
            <consortium name="The Broad Institute Genomics Platform"/>
            <consortium name="The Broad Institute Genome Sequencing Center for Infectious Disease"/>
            <person name="Wu L."/>
            <person name="Ma J."/>
        </authorList>
    </citation>
    <scope>NUCLEOTIDE SEQUENCE [LARGE SCALE GENOMIC DNA]</scope>
    <source>
        <strain evidence="3">JCM 13006</strain>
    </source>
</reference>
<evidence type="ECO:0000313" key="3">
    <source>
        <dbReference type="Proteomes" id="UP001501752"/>
    </source>
</evidence>
<comment type="caution">
    <text evidence="2">The sequence shown here is derived from an EMBL/GenBank/DDBJ whole genome shotgun (WGS) entry which is preliminary data.</text>
</comment>
<accession>A0ABP9D6I1</accession>
<keyword evidence="3" id="KW-1185">Reference proteome</keyword>
<sequence>MRRYVPHPIARGTHRPAPGMRAGERGMEGAHVSGSAGWWSRIKNWAGVRRPDRPFSHQWELRQAAARMRGRLLLHPVEGRWQDLAYWDPLPTARGVTGSMGDGRWEDRSWLNVPGPFYAGVTDTGLNGPYYLPEHVLSSDEHYEFVYRQPANPREVAGLLEIAHDEPLGGYAWDGDQRWTPQAVREWWARRTDVRDWITAELAADDRNEPEALHRYAAYLEDGLETYLRGYLFWLTEGREPRLGEELPNL</sequence>
<feature type="region of interest" description="Disordered" evidence="1">
    <location>
        <begin position="1"/>
        <end position="20"/>
    </location>
</feature>
<dbReference type="Proteomes" id="UP001501752">
    <property type="component" value="Unassembled WGS sequence"/>
</dbReference>
<name>A0ABP9D6I1_9ACTN</name>
<proteinExistence type="predicted"/>
<evidence type="ECO:0008006" key="4">
    <source>
        <dbReference type="Google" id="ProtNLM"/>
    </source>
</evidence>
<protein>
    <recommendedName>
        <fullName evidence="4">Ferredoxin</fullName>
    </recommendedName>
</protein>
<gene>
    <name evidence="2" type="ORF">GCM10023235_00460</name>
</gene>